<evidence type="ECO:0000259" key="2">
    <source>
        <dbReference type="Pfam" id="PF12802"/>
    </source>
</evidence>
<reference evidence="4" key="1">
    <citation type="submission" date="2023-07" db="EMBL/GenBank/DDBJ databases">
        <title>30 novel species of actinomycetes from the DSMZ collection.</title>
        <authorList>
            <person name="Nouioui I."/>
        </authorList>
    </citation>
    <scope>NUCLEOTIDE SEQUENCE [LARGE SCALE GENOMIC DNA]</scope>
    <source>
        <strain evidence="4">DSM 40932</strain>
    </source>
</reference>
<keyword evidence="4" id="KW-1185">Reference proteome</keyword>
<comment type="caution">
    <text evidence="3">The sequence shown here is derived from an EMBL/GenBank/DDBJ whole genome shotgun (WGS) entry which is preliminary data.</text>
</comment>
<evidence type="ECO:0000256" key="1">
    <source>
        <dbReference type="SAM" id="MobiDB-lite"/>
    </source>
</evidence>
<dbReference type="RefSeq" id="WP_311605907.1">
    <property type="nucleotide sequence ID" value="NZ_JAVRFG010000071.1"/>
</dbReference>
<organism evidence="3 4">
    <name type="scientific">Streptomyces stephensoniae</name>
    <dbReference type="NCBI Taxonomy" id="3375367"/>
    <lineage>
        <taxon>Bacteria</taxon>
        <taxon>Bacillati</taxon>
        <taxon>Actinomycetota</taxon>
        <taxon>Actinomycetes</taxon>
        <taxon>Kitasatosporales</taxon>
        <taxon>Streptomycetaceae</taxon>
        <taxon>Streptomyces</taxon>
    </lineage>
</organism>
<dbReference type="InterPro" id="IPR011991">
    <property type="entry name" value="ArsR-like_HTH"/>
</dbReference>
<proteinExistence type="predicted"/>
<feature type="region of interest" description="Disordered" evidence="1">
    <location>
        <begin position="121"/>
        <end position="159"/>
    </location>
</feature>
<feature type="compositionally biased region" description="Low complexity" evidence="1">
    <location>
        <begin position="145"/>
        <end position="159"/>
    </location>
</feature>
<dbReference type="InterPro" id="IPR000835">
    <property type="entry name" value="HTH_MarR-typ"/>
</dbReference>
<dbReference type="SUPFAM" id="SSF46785">
    <property type="entry name" value="Winged helix' DNA-binding domain"/>
    <property type="match status" value="1"/>
</dbReference>
<gene>
    <name evidence="3" type="ORF">RM717_32065</name>
</gene>
<name>A0ABU2WCC7_9ACTN</name>
<feature type="compositionally biased region" description="Basic and acidic residues" evidence="1">
    <location>
        <begin position="121"/>
        <end position="132"/>
    </location>
</feature>
<dbReference type="InterPro" id="IPR036390">
    <property type="entry name" value="WH_DNA-bd_sf"/>
</dbReference>
<feature type="domain" description="HTH marR-type" evidence="2">
    <location>
        <begin position="25"/>
        <end position="77"/>
    </location>
</feature>
<protein>
    <submittedName>
        <fullName evidence="3">MarR family transcriptional regulator</fullName>
    </submittedName>
</protein>
<dbReference type="Pfam" id="PF12802">
    <property type="entry name" value="MarR_2"/>
    <property type="match status" value="1"/>
</dbReference>
<evidence type="ECO:0000313" key="4">
    <source>
        <dbReference type="Proteomes" id="UP001180556"/>
    </source>
</evidence>
<evidence type="ECO:0000313" key="3">
    <source>
        <dbReference type="EMBL" id="MDT0495133.1"/>
    </source>
</evidence>
<accession>A0ABU2WCC7</accession>
<dbReference type="Proteomes" id="UP001180556">
    <property type="component" value="Unassembled WGS sequence"/>
</dbReference>
<sequence>MSDSPVPGFRNPDAFEVLPNARLSPTARDVFDVLQARQESCGVVRIRQTDVAKRLDISQAAVSRAIGQLKDKGLLDGRHRQGSVLIHPLFAAYESLPHMLNHLGDPETFVWPLNFPTGDIRPPRASDARTDTGFDPNPDPDGGEDAPAPEARPALRLAG</sequence>
<dbReference type="InterPro" id="IPR036388">
    <property type="entry name" value="WH-like_DNA-bd_sf"/>
</dbReference>
<dbReference type="Gene3D" id="1.10.10.10">
    <property type="entry name" value="Winged helix-like DNA-binding domain superfamily/Winged helix DNA-binding domain"/>
    <property type="match status" value="1"/>
</dbReference>
<dbReference type="EMBL" id="JAVRFG010000071">
    <property type="protein sequence ID" value="MDT0495133.1"/>
    <property type="molecule type" value="Genomic_DNA"/>
</dbReference>
<dbReference type="CDD" id="cd00090">
    <property type="entry name" value="HTH_ARSR"/>
    <property type="match status" value="1"/>
</dbReference>